<reference evidence="1 2" key="1">
    <citation type="submission" date="2021-04" db="EMBL/GenBank/DDBJ databases">
        <authorList>
            <person name="Bliznina A."/>
        </authorList>
    </citation>
    <scope>NUCLEOTIDE SEQUENCE [LARGE SCALE GENOMIC DNA]</scope>
</reference>
<dbReference type="EMBL" id="OU015567">
    <property type="protein sequence ID" value="CAG5114329.1"/>
    <property type="molecule type" value="Genomic_DNA"/>
</dbReference>
<gene>
    <name evidence="1" type="ORF">OKIOD_LOCUS17153</name>
</gene>
<dbReference type="Proteomes" id="UP001158576">
    <property type="component" value="Chromosome 2"/>
</dbReference>
<keyword evidence="2" id="KW-1185">Reference proteome</keyword>
<organism evidence="1 2">
    <name type="scientific">Oikopleura dioica</name>
    <name type="common">Tunicate</name>
    <dbReference type="NCBI Taxonomy" id="34765"/>
    <lineage>
        <taxon>Eukaryota</taxon>
        <taxon>Metazoa</taxon>
        <taxon>Chordata</taxon>
        <taxon>Tunicata</taxon>
        <taxon>Appendicularia</taxon>
        <taxon>Copelata</taxon>
        <taxon>Oikopleuridae</taxon>
        <taxon>Oikopleura</taxon>
    </lineage>
</organism>
<accession>A0ABN7T9K5</accession>
<evidence type="ECO:0000313" key="2">
    <source>
        <dbReference type="Proteomes" id="UP001158576"/>
    </source>
</evidence>
<evidence type="ECO:0000313" key="1">
    <source>
        <dbReference type="EMBL" id="CAG5114329.1"/>
    </source>
</evidence>
<name>A0ABN7T9K5_OIKDI</name>
<proteinExistence type="predicted"/>
<protein>
    <submittedName>
        <fullName evidence="1">Oidioi.mRNA.OKI2018_I69.chr2.g8388.t1.cds</fullName>
    </submittedName>
</protein>
<sequence length="167" mass="19811">MFDSSNIVPIEGKEEELAQLIENDITSNLTNKLERFDTRWEPNYRGMPMEPQGIDENIEFFIPVLKELEQVLWKYGIKMSITRDEILYNKVTLYLLAPPISSKSRKVAIRTFRISKRSPHLDLLREIKKIGIPISQKWLPKMNELEHIDMEMANNYYTKERRIQIVD</sequence>